<proteinExistence type="predicted"/>
<feature type="domain" description="DUF7330" evidence="2">
    <location>
        <begin position="69"/>
        <end position="237"/>
    </location>
</feature>
<feature type="compositionally biased region" description="Low complexity" evidence="1">
    <location>
        <begin position="45"/>
        <end position="63"/>
    </location>
</feature>
<evidence type="ECO:0000256" key="1">
    <source>
        <dbReference type="SAM" id="MobiDB-lite"/>
    </source>
</evidence>
<gene>
    <name evidence="3" type="ORF">B0H17DRAFT_935443</name>
</gene>
<keyword evidence="4" id="KW-1185">Reference proteome</keyword>
<accession>A0AAD7DGU1</accession>
<reference evidence="3" key="1">
    <citation type="submission" date="2023-03" db="EMBL/GenBank/DDBJ databases">
        <title>Massive genome expansion in bonnet fungi (Mycena s.s.) driven by repeated elements and novel gene families across ecological guilds.</title>
        <authorList>
            <consortium name="Lawrence Berkeley National Laboratory"/>
            <person name="Harder C.B."/>
            <person name="Miyauchi S."/>
            <person name="Viragh M."/>
            <person name="Kuo A."/>
            <person name="Thoen E."/>
            <person name="Andreopoulos B."/>
            <person name="Lu D."/>
            <person name="Skrede I."/>
            <person name="Drula E."/>
            <person name="Henrissat B."/>
            <person name="Morin E."/>
            <person name="Kohler A."/>
            <person name="Barry K."/>
            <person name="LaButti K."/>
            <person name="Morin E."/>
            <person name="Salamov A."/>
            <person name="Lipzen A."/>
            <person name="Mereny Z."/>
            <person name="Hegedus B."/>
            <person name="Baldrian P."/>
            <person name="Stursova M."/>
            <person name="Weitz H."/>
            <person name="Taylor A."/>
            <person name="Grigoriev I.V."/>
            <person name="Nagy L.G."/>
            <person name="Martin F."/>
            <person name="Kauserud H."/>
        </authorList>
    </citation>
    <scope>NUCLEOTIDE SEQUENCE</scope>
    <source>
        <strain evidence="3">CBHHK067</strain>
    </source>
</reference>
<feature type="compositionally biased region" description="Low complexity" evidence="1">
    <location>
        <begin position="26"/>
        <end position="36"/>
    </location>
</feature>
<comment type="caution">
    <text evidence="3">The sequence shown here is derived from an EMBL/GenBank/DDBJ whole genome shotgun (WGS) entry which is preliminary data.</text>
</comment>
<feature type="compositionally biased region" description="Basic and acidic residues" evidence="1">
    <location>
        <begin position="307"/>
        <end position="317"/>
    </location>
</feature>
<evidence type="ECO:0000259" key="2">
    <source>
        <dbReference type="Pfam" id="PF24016"/>
    </source>
</evidence>
<protein>
    <recommendedName>
        <fullName evidence="2">DUF7330 domain-containing protein</fullName>
    </recommendedName>
</protein>
<dbReference type="AlphaFoldDB" id="A0AAD7DGU1"/>
<evidence type="ECO:0000313" key="3">
    <source>
        <dbReference type="EMBL" id="KAJ7691035.1"/>
    </source>
</evidence>
<feature type="region of interest" description="Disordered" evidence="1">
    <location>
        <begin position="26"/>
        <end position="64"/>
    </location>
</feature>
<name>A0AAD7DGU1_MYCRO</name>
<evidence type="ECO:0000313" key="4">
    <source>
        <dbReference type="Proteomes" id="UP001221757"/>
    </source>
</evidence>
<feature type="region of interest" description="Disordered" evidence="1">
    <location>
        <begin position="295"/>
        <end position="317"/>
    </location>
</feature>
<sequence>MFHASTLKVNQNSPIAVPVCTNSALPSIQFDSSSPPQDDPPPPYFDSRPQASSSSRPARESPAGVRATNFVSLSRANASIVGTYAIDPRIKNPLVQAARRNLSLHTRNGVIDVNLFVTGEAESKVDMLLKSSNGAVNTRIHAAAVRPTLHIAAQASNGPMTIHLPPSFRGPVTIHSHIPLIRFSDRLAAEVTILSEVTHKCRCFVGDLPDYLDGAWAGDVLDVHAANGCVILRYADDSSGSPLVPWTAPPSTTGRAAAPTVVHNDTSSVVYYSGMSMTFSKGGYTVSRNFQRDEYQPWSDMQRPRVHHADSRFPEGK</sequence>
<dbReference type="EMBL" id="JARKIE010000061">
    <property type="protein sequence ID" value="KAJ7691035.1"/>
    <property type="molecule type" value="Genomic_DNA"/>
</dbReference>
<dbReference type="Proteomes" id="UP001221757">
    <property type="component" value="Unassembled WGS sequence"/>
</dbReference>
<dbReference type="Pfam" id="PF24016">
    <property type="entry name" value="DUF7330"/>
    <property type="match status" value="1"/>
</dbReference>
<organism evidence="3 4">
    <name type="scientific">Mycena rosella</name>
    <name type="common">Pink bonnet</name>
    <name type="synonym">Agaricus rosellus</name>
    <dbReference type="NCBI Taxonomy" id="1033263"/>
    <lineage>
        <taxon>Eukaryota</taxon>
        <taxon>Fungi</taxon>
        <taxon>Dikarya</taxon>
        <taxon>Basidiomycota</taxon>
        <taxon>Agaricomycotina</taxon>
        <taxon>Agaricomycetes</taxon>
        <taxon>Agaricomycetidae</taxon>
        <taxon>Agaricales</taxon>
        <taxon>Marasmiineae</taxon>
        <taxon>Mycenaceae</taxon>
        <taxon>Mycena</taxon>
    </lineage>
</organism>
<dbReference type="InterPro" id="IPR055754">
    <property type="entry name" value="DUF7330"/>
</dbReference>